<proteinExistence type="predicted"/>
<sequence>MLTKNGNVRFLYQREIESESGKSSLKSHHHTNTHTHTPRKIYLEHTHARSNVVDCYATTLTHTLTNRNTDTRSRVLAKTSKLAKKQISVSIESSAAVRTRVGVSHKQTLTQQQNTHSNDHIRNRKCRIMFR</sequence>
<accession>A0A8D8FG81</accession>
<organism evidence="2">
    <name type="scientific">Culex pipiens</name>
    <name type="common">House mosquito</name>
    <dbReference type="NCBI Taxonomy" id="7175"/>
    <lineage>
        <taxon>Eukaryota</taxon>
        <taxon>Metazoa</taxon>
        <taxon>Ecdysozoa</taxon>
        <taxon>Arthropoda</taxon>
        <taxon>Hexapoda</taxon>
        <taxon>Insecta</taxon>
        <taxon>Pterygota</taxon>
        <taxon>Neoptera</taxon>
        <taxon>Endopterygota</taxon>
        <taxon>Diptera</taxon>
        <taxon>Nematocera</taxon>
        <taxon>Culicoidea</taxon>
        <taxon>Culicidae</taxon>
        <taxon>Culicinae</taxon>
        <taxon>Culicini</taxon>
        <taxon>Culex</taxon>
        <taxon>Culex</taxon>
    </lineage>
</organism>
<protein>
    <submittedName>
        <fullName evidence="2">(northern house mosquito) hypothetical protein</fullName>
    </submittedName>
</protein>
<evidence type="ECO:0000256" key="1">
    <source>
        <dbReference type="SAM" id="MobiDB-lite"/>
    </source>
</evidence>
<feature type="compositionally biased region" description="Basic residues" evidence="1">
    <location>
        <begin position="25"/>
        <end position="39"/>
    </location>
</feature>
<dbReference type="EMBL" id="HBUE01063448">
    <property type="protein sequence ID" value="CAG6469695.1"/>
    <property type="molecule type" value="Transcribed_RNA"/>
</dbReference>
<dbReference type="AlphaFoldDB" id="A0A8D8FG81"/>
<reference evidence="2" key="1">
    <citation type="submission" date="2021-05" db="EMBL/GenBank/DDBJ databases">
        <authorList>
            <person name="Alioto T."/>
            <person name="Alioto T."/>
            <person name="Gomez Garrido J."/>
        </authorList>
    </citation>
    <scope>NUCLEOTIDE SEQUENCE</scope>
</reference>
<name>A0A8D8FG81_CULPI</name>
<evidence type="ECO:0000313" key="2">
    <source>
        <dbReference type="EMBL" id="CAG6469695.1"/>
    </source>
</evidence>
<feature type="region of interest" description="Disordered" evidence="1">
    <location>
        <begin position="19"/>
        <end position="39"/>
    </location>
</feature>